<name>A0AAW2MNR9_9LAMI</name>
<protein>
    <submittedName>
        <fullName evidence="2">Uncharacterized protein</fullName>
    </submittedName>
</protein>
<sequence>MSSYKKPVESREAEVRRAEEGSRVEIGHHTDRTKWTEGASGKMLYARTANGQDTLPENVQMWLSATTAGFLGTLLQSVPPKRCVGTARKLGISPVSATRGANEPSSSRARLKI</sequence>
<comment type="caution">
    <text evidence="2">The sequence shown here is derived from an EMBL/GenBank/DDBJ whole genome shotgun (WGS) entry which is preliminary data.</text>
</comment>
<feature type="region of interest" description="Disordered" evidence="1">
    <location>
        <begin position="93"/>
        <end position="113"/>
    </location>
</feature>
<organism evidence="2">
    <name type="scientific">Sesamum angustifolium</name>
    <dbReference type="NCBI Taxonomy" id="2727405"/>
    <lineage>
        <taxon>Eukaryota</taxon>
        <taxon>Viridiplantae</taxon>
        <taxon>Streptophyta</taxon>
        <taxon>Embryophyta</taxon>
        <taxon>Tracheophyta</taxon>
        <taxon>Spermatophyta</taxon>
        <taxon>Magnoliopsida</taxon>
        <taxon>eudicotyledons</taxon>
        <taxon>Gunneridae</taxon>
        <taxon>Pentapetalae</taxon>
        <taxon>asterids</taxon>
        <taxon>lamiids</taxon>
        <taxon>Lamiales</taxon>
        <taxon>Pedaliaceae</taxon>
        <taxon>Sesamum</taxon>
    </lineage>
</organism>
<feature type="compositionally biased region" description="Polar residues" evidence="1">
    <location>
        <begin position="103"/>
        <end position="113"/>
    </location>
</feature>
<evidence type="ECO:0000256" key="1">
    <source>
        <dbReference type="SAM" id="MobiDB-lite"/>
    </source>
</evidence>
<dbReference type="AlphaFoldDB" id="A0AAW2MNR9"/>
<feature type="region of interest" description="Disordered" evidence="1">
    <location>
        <begin position="1"/>
        <end position="31"/>
    </location>
</feature>
<accession>A0AAW2MNR9</accession>
<proteinExistence type="predicted"/>
<gene>
    <name evidence="2" type="ORF">Sangu_1484900</name>
</gene>
<dbReference type="EMBL" id="JACGWK010000009">
    <property type="protein sequence ID" value="KAL0333287.1"/>
    <property type="molecule type" value="Genomic_DNA"/>
</dbReference>
<reference evidence="2" key="2">
    <citation type="journal article" date="2024" name="Plant">
        <title>Genomic evolution and insights into agronomic trait innovations of Sesamum species.</title>
        <authorList>
            <person name="Miao H."/>
            <person name="Wang L."/>
            <person name="Qu L."/>
            <person name="Liu H."/>
            <person name="Sun Y."/>
            <person name="Le M."/>
            <person name="Wang Q."/>
            <person name="Wei S."/>
            <person name="Zheng Y."/>
            <person name="Lin W."/>
            <person name="Duan Y."/>
            <person name="Cao H."/>
            <person name="Xiong S."/>
            <person name="Wang X."/>
            <person name="Wei L."/>
            <person name="Li C."/>
            <person name="Ma Q."/>
            <person name="Ju M."/>
            <person name="Zhao R."/>
            <person name="Li G."/>
            <person name="Mu C."/>
            <person name="Tian Q."/>
            <person name="Mei H."/>
            <person name="Zhang T."/>
            <person name="Gao T."/>
            <person name="Zhang H."/>
        </authorList>
    </citation>
    <scope>NUCLEOTIDE SEQUENCE</scope>
    <source>
        <strain evidence="2">G01</strain>
    </source>
</reference>
<reference evidence="2" key="1">
    <citation type="submission" date="2020-06" db="EMBL/GenBank/DDBJ databases">
        <authorList>
            <person name="Li T."/>
            <person name="Hu X."/>
            <person name="Zhang T."/>
            <person name="Song X."/>
            <person name="Zhang H."/>
            <person name="Dai N."/>
            <person name="Sheng W."/>
            <person name="Hou X."/>
            <person name="Wei L."/>
        </authorList>
    </citation>
    <scope>NUCLEOTIDE SEQUENCE</scope>
    <source>
        <strain evidence="2">G01</strain>
        <tissue evidence="2">Leaf</tissue>
    </source>
</reference>
<evidence type="ECO:0000313" key="2">
    <source>
        <dbReference type="EMBL" id="KAL0333287.1"/>
    </source>
</evidence>